<feature type="region of interest" description="Disordered" evidence="1">
    <location>
        <begin position="580"/>
        <end position="633"/>
    </location>
</feature>
<feature type="region of interest" description="Disordered" evidence="1">
    <location>
        <begin position="243"/>
        <end position="263"/>
    </location>
</feature>
<name>A0A388KRL4_CHABU</name>
<feature type="region of interest" description="Disordered" evidence="1">
    <location>
        <begin position="89"/>
        <end position="108"/>
    </location>
</feature>
<gene>
    <name evidence="3" type="ORF">CBR_g12278</name>
</gene>
<dbReference type="Pfam" id="PF13837">
    <property type="entry name" value="Myb_DNA-bind_4"/>
    <property type="match status" value="1"/>
</dbReference>
<comment type="caution">
    <text evidence="3">The sequence shown here is derived from an EMBL/GenBank/DDBJ whole genome shotgun (WGS) entry which is preliminary data.</text>
</comment>
<feature type="compositionally biased region" description="Acidic residues" evidence="1">
    <location>
        <begin position="455"/>
        <end position="470"/>
    </location>
</feature>
<evidence type="ECO:0000313" key="4">
    <source>
        <dbReference type="Proteomes" id="UP000265515"/>
    </source>
</evidence>
<protein>
    <recommendedName>
        <fullName evidence="2">Myb/SANT-like DNA-binding domain-containing protein</fullName>
    </recommendedName>
</protein>
<dbReference type="AlphaFoldDB" id="A0A388KRL4"/>
<feature type="compositionally biased region" description="Gly residues" evidence="1">
    <location>
        <begin position="605"/>
        <end position="617"/>
    </location>
</feature>
<organism evidence="3 4">
    <name type="scientific">Chara braunii</name>
    <name type="common">Braun's stonewort</name>
    <dbReference type="NCBI Taxonomy" id="69332"/>
    <lineage>
        <taxon>Eukaryota</taxon>
        <taxon>Viridiplantae</taxon>
        <taxon>Streptophyta</taxon>
        <taxon>Charophyceae</taxon>
        <taxon>Charales</taxon>
        <taxon>Characeae</taxon>
        <taxon>Chara</taxon>
    </lineage>
</organism>
<dbReference type="Gramene" id="GBG72710">
    <property type="protein sequence ID" value="GBG72710"/>
    <property type="gene ID" value="CBR_g12278"/>
</dbReference>
<keyword evidence="4" id="KW-1185">Reference proteome</keyword>
<dbReference type="Proteomes" id="UP000265515">
    <property type="component" value="Unassembled WGS sequence"/>
</dbReference>
<accession>A0A388KRL4</accession>
<feature type="region of interest" description="Disordered" evidence="1">
    <location>
        <begin position="378"/>
        <end position="487"/>
    </location>
</feature>
<reference evidence="3 4" key="1">
    <citation type="journal article" date="2018" name="Cell">
        <title>The Chara Genome: Secondary Complexity and Implications for Plant Terrestrialization.</title>
        <authorList>
            <person name="Nishiyama T."/>
            <person name="Sakayama H."/>
            <person name="Vries J.D."/>
            <person name="Buschmann H."/>
            <person name="Saint-Marcoux D."/>
            <person name="Ullrich K.K."/>
            <person name="Haas F.B."/>
            <person name="Vanderstraeten L."/>
            <person name="Becker D."/>
            <person name="Lang D."/>
            <person name="Vosolsobe S."/>
            <person name="Rombauts S."/>
            <person name="Wilhelmsson P.K.I."/>
            <person name="Janitza P."/>
            <person name="Kern R."/>
            <person name="Heyl A."/>
            <person name="Rumpler F."/>
            <person name="Villalobos L.I.A.C."/>
            <person name="Clay J.M."/>
            <person name="Skokan R."/>
            <person name="Toyoda A."/>
            <person name="Suzuki Y."/>
            <person name="Kagoshima H."/>
            <person name="Schijlen E."/>
            <person name="Tajeshwar N."/>
            <person name="Catarino B."/>
            <person name="Hetherington A.J."/>
            <person name="Saltykova A."/>
            <person name="Bonnot C."/>
            <person name="Breuninger H."/>
            <person name="Symeonidi A."/>
            <person name="Radhakrishnan G.V."/>
            <person name="Van Nieuwerburgh F."/>
            <person name="Deforce D."/>
            <person name="Chang C."/>
            <person name="Karol K.G."/>
            <person name="Hedrich R."/>
            <person name="Ulvskov P."/>
            <person name="Glockner G."/>
            <person name="Delwiche C.F."/>
            <person name="Petrasek J."/>
            <person name="Van de Peer Y."/>
            <person name="Friml J."/>
            <person name="Beilby M."/>
            <person name="Dolan L."/>
            <person name="Kohara Y."/>
            <person name="Sugano S."/>
            <person name="Fujiyama A."/>
            <person name="Delaux P.-M."/>
            <person name="Quint M."/>
            <person name="TheiBen G."/>
            <person name="Hagemann M."/>
            <person name="Harholt J."/>
            <person name="Dunand C."/>
            <person name="Zachgo S."/>
            <person name="Langdale J."/>
            <person name="Maumus F."/>
            <person name="Straeten D.V.D."/>
            <person name="Gould S.B."/>
            <person name="Rensing S.A."/>
        </authorList>
    </citation>
    <scope>NUCLEOTIDE SEQUENCE [LARGE SCALE GENOMIC DNA]</scope>
    <source>
        <strain evidence="3 4">S276</strain>
    </source>
</reference>
<feature type="compositionally biased region" description="Low complexity" evidence="1">
    <location>
        <begin position="618"/>
        <end position="627"/>
    </location>
</feature>
<evidence type="ECO:0000256" key="1">
    <source>
        <dbReference type="SAM" id="MobiDB-lite"/>
    </source>
</evidence>
<feature type="compositionally biased region" description="Polar residues" evidence="1">
    <location>
        <begin position="353"/>
        <end position="363"/>
    </location>
</feature>
<feature type="domain" description="Myb/SANT-like DNA-binding" evidence="2">
    <location>
        <begin position="489"/>
        <end position="560"/>
    </location>
</feature>
<feature type="region of interest" description="Disordered" evidence="1">
    <location>
        <begin position="287"/>
        <end position="336"/>
    </location>
</feature>
<feature type="compositionally biased region" description="Polar residues" evidence="1">
    <location>
        <begin position="247"/>
        <end position="263"/>
    </location>
</feature>
<feature type="region of interest" description="Disordered" evidence="1">
    <location>
        <begin position="347"/>
        <end position="366"/>
    </location>
</feature>
<dbReference type="InterPro" id="IPR044822">
    <property type="entry name" value="Myb_DNA-bind_4"/>
</dbReference>
<evidence type="ECO:0000313" key="3">
    <source>
        <dbReference type="EMBL" id="GBG72710.1"/>
    </source>
</evidence>
<evidence type="ECO:0000259" key="2">
    <source>
        <dbReference type="Pfam" id="PF13837"/>
    </source>
</evidence>
<dbReference type="EMBL" id="BFEA01000170">
    <property type="protein sequence ID" value="GBG72710.1"/>
    <property type="molecule type" value="Genomic_DNA"/>
</dbReference>
<proteinExistence type="predicted"/>
<sequence length="718" mass="76647">MRFQGAVSLFDRRMGGGGPGWVAMDKKLATGGFTTLRAVWIRQSMLAFGSGVAILPSSRHAPDLVLVAYIGLALWLALRVVRSSSARYEGDGRPHAWRRTAGRAPGRNAMPHMQDLNNSPFVPMTPGLSTGTSMDGAVGLPPRRMFQPLPENVRRNGPAPWWRPASDMGAGIPPHLQPLPDDMPVPGQRNGAGIPPHLQPLPDDMPDGAAQRVAVQLEHSHWHDSALHVVPYMTGVQSLEDVDEDTTVGQSGTHIAPSGSQHHLSADWPAWTAAASHAAATQYIQSSVGGDPGLRETQSGYGHGIPHGHGEREALLDSRPPNGGGYGSDQAGGVRYSMSAGDTVRDASDGYGLSSQQSSSTVDTGARYGSHGGWTYHDSGAGGMHTPLGEVDLPGSSIPQRPRSEQRDASGKASTPAKEQRAKVGKGSGARTPSKAPNPKRPAANSLSSAVMAEGDGESDDDNSEEEDIDQPPLPGKGKRRKRSSKVDNFTEEECIALVHIKAEYDIEMERSLVGASGKMKSKEAKWGDILERLRAKGIIKKLEDVKRKWENLKSAYNRVSFHACVWIQELLRDVDERTDREEGARVYQGSSIQGNPIEDDLRGVGSGSPGDDGGGAQSVASAARAGAARRRTNARAGAMAEVRDMIGDHGNQQAEAIREATREAARLQSADRARANSEFRDIMTSVTDVLKANNSNLCSTIVTLTATLQQGPQPSAQ</sequence>
<dbReference type="Gene3D" id="1.10.10.60">
    <property type="entry name" value="Homeodomain-like"/>
    <property type="match status" value="1"/>
</dbReference>